<dbReference type="PANTHER" id="PTHR24256">
    <property type="entry name" value="TRYPTASE-RELATED"/>
    <property type="match status" value="1"/>
</dbReference>
<dbReference type="InterPro" id="IPR009003">
    <property type="entry name" value="Peptidase_S1_PA"/>
</dbReference>
<dbReference type="SMART" id="SM00020">
    <property type="entry name" value="Tryp_SPc"/>
    <property type="match status" value="1"/>
</dbReference>
<keyword evidence="8" id="KW-0964">Secreted</keyword>
<dbReference type="GO" id="GO:0006508">
    <property type="term" value="P:proteolysis"/>
    <property type="evidence" value="ECO:0007669"/>
    <property type="project" value="UniProtKB-KW"/>
</dbReference>
<proteinExistence type="inferred from homology"/>
<dbReference type="InterPro" id="IPR038565">
    <property type="entry name" value="CLIP_sf"/>
</dbReference>
<feature type="chain" id="PRO_5045002808" description="CLIP domain-containing serine protease" evidence="8">
    <location>
        <begin position="25"/>
        <end position="407"/>
    </location>
</feature>
<keyword evidence="4 7" id="KW-0720">Serine protease</keyword>
<protein>
    <recommendedName>
        <fullName evidence="8">CLIP domain-containing serine protease</fullName>
        <ecNumber evidence="7">3.4.21.-</ecNumber>
    </recommendedName>
</protein>
<evidence type="ECO:0000259" key="10">
    <source>
        <dbReference type="PROSITE" id="PS50240"/>
    </source>
</evidence>
<keyword evidence="12" id="KW-1185">Reference proteome</keyword>
<dbReference type="PRINTS" id="PR00722">
    <property type="entry name" value="CHYMOTRYPSIN"/>
</dbReference>
<dbReference type="SMART" id="SM00680">
    <property type="entry name" value="CLIP"/>
    <property type="match status" value="1"/>
</dbReference>
<dbReference type="InterPro" id="IPR001254">
    <property type="entry name" value="Trypsin_dom"/>
</dbReference>
<dbReference type="PROSITE" id="PS00134">
    <property type="entry name" value="TRYPSIN_HIS"/>
    <property type="match status" value="1"/>
</dbReference>
<feature type="domain" description="Peptidase S1" evidence="10">
    <location>
        <begin position="148"/>
        <end position="406"/>
    </location>
</feature>
<evidence type="ECO:0000313" key="12">
    <source>
        <dbReference type="Proteomes" id="UP001652740"/>
    </source>
</evidence>
<evidence type="ECO:0000256" key="2">
    <source>
        <dbReference type="ARBA" id="ARBA00022729"/>
    </source>
</evidence>
<evidence type="ECO:0000259" key="11">
    <source>
        <dbReference type="PROSITE" id="PS51888"/>
    </source>
</evidence>
<keyword evidence="5" id="KW-1015">Disulfide bond</keyword>
<feature type="region of interest" description="Disordered" evidence="9">
    <location>
        <begin position="95"/>
        <end position="116"/>
    </location>
</feature>
<dbReference type="InParanoid" id="A0A6J1WW70"/>
<comment type="similarity">
    <text evidence="6 8">Belongs to the peptidase S1 family. CLIP subfamily.</text>
</comment>
<keyword evidence="1 7" id="KW-0645">Protease</keyword>
<evidence type="ECO:0000313" key="13">
    <source>
        <dbReference type="RefSeq" id="XP_026760585.2"/>
    </source>
</evidence>
<evidence type="ECO:0000256" key="4">
    <source>
        <dbReference type="ARBA" id="ARBA00022825"/>
    </source>
</evidence>
<dbReference type="PROSITE" id="PS51888">
    <property type="entry name" value="CLIP"/>
    <property type="match status" value="1"/>
</dbReference>
<dbReference type="InterPro" id="IPR018114">
    <property type="entry name" value="TRYPSIN_HIS"/>
</dbReference>
<dbReference type="Gene3D" id="2.40.10.10">
    <property type="entry name" value="Trypsin-like serine proteases"/>
    <property type="match status" value="2"/>
</dbReference>
<dbReference type="AlphaFoldDB" id="A0A6J1WW70"/>
<dbReference type="Pfam" id="PF12032">
    <property type="entry name" value="CLIP"/>
    <property type="match status" value="1"/>
</dbReference>
<feature type="signal peptide" evidence="8">
    <location>
        <begin position="1"/>
        <end position="24"/>
    </location>
</feature>
<evidence type="ECO:0000256" key="5">
    <source>
        <dbReference type="ARBA" id="ARBA00023157"/>
    </source>
</evidence>
<dbReference type="InterPro" id="IPR022700">
    <property type="entry name" value="CLIP"/>
</dbReference>
<keyword evidence="2 8" id="KW-0732">Signal</keyword>
<dbReference type="RefSeq" id="XP_026760585.2">
    <property type="nucleotide sequence ID" value="XM_026904784.3"/>
</dbReference>
<dbReference type="InterPro" id="IPR033116">
    <property type="entry name" value="TRYPSIN_SER"/>
</dbReference>
<dbReference type="EC" id="3.4.21.-" evidence="7"/>
<dbReference type="PROSITE" id="PS00135">
    <property type="entry name" value="TRYPSIN_SER"/>
    <property type="match status" value="1"/>
</dbReference>
<evidence type="ECO:0000256" key="6">
    <source>
        <dbReference type="ARBA" id="ARBA00024195"/>
    </source>
</evidence>
<evidence type="ECO:0000256" key="9">
    <source>
        <dbReference type="SAM" id="MobiDB-lite"/>
    </source>
</evidence>
<comment type="domain">
    <text evidence="8">The clip domain consists of 35-55 residues which are 'knitted' together usually by 3 conserved disulfide bonds forming a clip-like compact structure.</text>
</comment>
<organism evidence="12 13">
    <name type="scientific">Galleria mellonella</name>
    <name type="common">Greater wax moth</name>
    <dbReference type="NCBI Taxonomy" id="7137"/>
    <lineage>
        <taxon>Eukaryota</taxon>
        <taxon>Metazoa</taxon>
        <taxon>Ecdysozoa</taxon>
        <taxon>Arthropoda</taxon>
        <taxon>Hexapoda</taxon>
        <taxon>Insecta</taxon>
        <taxon>Pterygota</taxon>
        <taxon>Neoptera</taxon>
        <taxon>Endopterygota</taxon>
        <taxon>Lepidoptera</taxon>
        <taxon>Glossata</taxon>
        <taxon>Ditrysia</taxon>
        <taxon>Pyraloidea</taxon>
        <taxon>Pyralidae</taxon>
        <taxon>Galleriinae</taxon>
        <taxon>Galleria</taxon>
    </lineage>
</organism>
<reference evidence="13" key="1">
    <citation type="submission" date="2025-08" db="UniProtKB">
        <authorList>
            <consortium name="RefSeq"/>
        </authorList>
    </citation>
    <scope>IDENTIFICATION</scope>
    <source>
        <tissue evidence="13">Whole larvae</tissue>
    </source>
</reference>
<gene>
    <name evidence="13" type="primary">LOC113519641</name>
</gene>
<dbReference type="GO" id="GO:0046872">
    <property type="term" value="F:metal ion binding"/>
    <property type="evidence" value="ECO:0007669"/>
    <property type="project" value="UniProtKB-KW"/>
</dbReference>
<dbReference type="PROSITE" id="PS50240">
    <property type="entry name" value="TRYPSIN_DOM"/>
    <property type="match status" value="1"/>
</dbReference>
<dbReference type="Gene3D" id="3.30.1640.30">
    <property type="match status" value="1"/>
</dbReference>
<dbReference type="GO" id="GO:0005576">
    <property type="term" value="C:extracellular region"/>
    <property type="evidence" value="ECO:0007669"/>
    <property type="project" value="UniProtKB-SubCell"/>
</dbReference>
<evidence type="ECO:0000256" key="8">
    <source>
        <dbReference type="RuleBase" id="RU366078"/>
    </source>
</evidence>
<dbReference type="Proteomes" id="UP001652740">
    <property type="component" value="Unplaced"/>
</dbReference>
<dbReference type="KEGG" id="gmw:113519641"/>
<evidence type="ECO:0000256" key="7">
    <source>
        <dbReference type="RuleBase" id="RU363034"/>
    </source>
</evidence>
<dbReference type="GeneID" id="113519641"/>
<dbReference type="CDD" id="cd00190">
    <property type="entry name" value="Tryp_SPc"/>
    <property type="match status" value="1"/>
</dbReference>
<dbReference type="InterPro" id="IPR051487">
    <property type="entry name" value="Ser/Thr_Proteases_Immune/Dev"/>
</dbReference>
<comment type="subcellular location">
    <subcellularLocation>
        <location evidence="8">Secreted</location>
    </subcellularLocation>
</comment>
<feature type="domain" description="Clip" evidence="11">
    <location>
        <begin position="27"/>
        <end position="81"/>
    </location>
</feature>
<dbReference type="GO" id="GO:0051604">
    <property type="term" value="P:protein maturation"/>
    <property type="evidence" value="ECO:0007669"/>
    <property type="project" value="UniProtKB-ARBA"/>
</dbReference>
<dbReference type="Pfam" id="PF00089">
    <property type="entry name" value="Trypsin"/>
    <property type="match status" value="1"/>
</dbReference>
<name>A0A6J1WW70_GALME</name>
<evidence type="ECO:0000256" key="1">
    <source>
        <dbReference type="ARBA" id="ARBA00022670"/>
    </source>
</evidence>
<evidence type="ECO:0000256" key="3">
    <source>
        <dbReference type="ARBA" id="ARBA00022801"/>
    </source>
</evidence>
<dbReference type="GO" id="GO:0004252">
    <property type="term" value="F:serine-type endopeptidase activity"/>
    <property type="evidence" value="ECO:0007669"/>
    <property type="project" value="UniProtKB-UniRule"/>
</dbReference>
<keyword evidence="3 7" id="KW-0378">Hydrolase</keyword>
<dbReference type="InterPro" id="IPR001314">
    <property type="entry name" value="Peptidase_S1A"/>
</dbReference>
<dbReference type="SUPFAM" id="SSF50494">
    <property type="entry name" value="Trypsin-like serine proteases"/>
    <property type="match status" value="1"/>
</dbReference>
<sequence length="407" mass="44739">MMAKFCLLTSVLVPLLLPVKCLFAGESCIADNQSGTCGPLDNCQPILDEIKRAGNPIPFLLNKKLQSLTCGFDSHEPLVCCVTPTDFNEDPVWSNINNTPNRGKPKPNPLNHPSNSEDYDIEPFDEIQNHRNFHLLPSSCGISDSDRIIGGKRTRLFELPWMVLIAYDSARGRQLNCGGTLISEWYVLTAAHCVSYLGSKLKLSEVVLGEHDVRKDPDCEKIEDKQYCAPNVRNVGIDEIKAHPGYRPQTLFDDIALIRLSEPADFSLDSMGPICLPFTKELRDKNLVGVSAEVAGWGATEDGLQSPVLLNVELPILHNQDCVDAYNGSIRIYDSQLCAGGVPDKDSCGGDSGGPLIYPGITGKLGLRYVQRGIVSYGTKRCGIGGYPGVYTKISSYMKWILDNMRE</sequence>
<dbReference type="InterPro" id="IPR043504">
    <property type="entry name" value="Peptidase_S1_PA_chymotrypsin"/>
</dbReference>
<accession>A0A6J1WW70</accession>